<proteinExistence type="predicted"/>
<reference evidence="2" key="1">
    <citation type="submission" date="2023-03" db="EMBL/GenBank/DDBJ databases">
        <title>Massive genome expansion in bonnet fungi (Mycena s.s.) driven by repeated elements and novel gene families across ecological guilds.</title>
        <authorList>
            <consortium name="Lawrence Berkeley National Laboratory"/>
            <person name="Harder C.B."/>
            <person name="Miyauchi S."/>
            <person name="Viragh M."/>
            <person name="Kuo A."/>
            <person name="Thoen E."/>
            <person name="Andreopoulos B."/>
            <person name="Lu D."/>
            <person name="Skrede I."/>
            <person name="Drula E."/>
            <person name="Henrissat B."/>
            <person name="Morin E."/>
            <person name="Kohler A."/>
            <person name="Barry K."/>
            <person name="LaButti K."/>
            <person name="Morin E."/>
            <person name="Salamov A."/>
            <person name="Lipzen A."/>
            <person name="Mereny Z."/>
            <person name="Hegedus B."/>
            <person name="Baldrian P."/>
            <person name="Stursova M."/>
            <person name="Weitz H."/>
            <person name="Taylor A."/>
            <person name="Grigoriev I.V."/>
            <person name="Nagy L.G."/>
            <person name="Martin F."/>
            <person name="Kauserud H."/>
        </authorList>
    </citation>
    <scope>NUCLEOTIDE SEQUENCE</scope>
    <source>
        <strain evidence="2">CBHHK067</strain>
    </source>
</reference>
<keyword evidence="3" id="KW-1185">Reference proteome</keyword>
<gene>
    <name evidence="2" type="ORF">B0H17DRAFT_1205545</name>
</gene>
<protein>
    <recommendedName>
        <fullName evidence="1">Retrovirus-related Pol polyprotein from transposon TNT 1-94-like beta-barrel domain-containing protein</fullName>
    </recommendedName>
</protein>
<feature type="domain" description="Retrovirus-related Pol polyprotein from transposon TNT 1-94-like beta-barrel" evidence="1">
    <location>
        <begin position="25"/>
        <end position="105"/>
    </location>
</feature>
<dbReference type="AlphaFoldDB" id="A0AAD7DAA7"/>
<evidence type="ECO:0000313" key="2">
    <source>
        <dbReference type="EMBL" id="KAJ7681731.1"/>
    </source>
</evidence>
<organism evidence="2 3">
    <name type="scientific">Mycena rosella</name>
    <name type="common">Pink bonnet</name>
    <name type="synonym">Agaricus rosellus</name>
    <dbReference type="NCBI Taxonomy" id="1033263"/>
    <lineage>
        <taxon>Eukaryota</taxon>
        <taxon>Fungi</taxon>
        <taxon>Dikarya</taxon>
        <taxon>Basidiomycota</taxon>
        <taxon>Agaricomycotina</taxon>
        <taxon>Agaricomycetes</taxon>
        <taxon>Agaricomycetidae</taxon>
        <taxon>Agaricales</taxon>
        <taxon>Marasmiineae</taxon>
        <taxon>Mycenaceae</taxon>
        <taxon>Mycena</taxon>
    </lineage>
</organism>
<accession>A0AAD7DAA7</accession>
<dbReference type="EMBL" id="JARKIE010000114">
    <property type="protein sequence ID" value="KAJ7681731.1"/>
    <property type="molecule type" value="Genomic_DNA"/>
</dbReference>
<sequence length="181" mass="19583">MDVDDNHPKVLLTKTTNALCSDVLFVNSGVSHHLTSDCSSFITYTTLNNPIPIQLGDNGQIFTVGCGTSRTRIKTPSGIQKMDFTCTLYAPKLTGSLLSVGQLTHSFLIHAQGQNTCTGCFALGSIAPVWYFSGFIFISRSTRECLVYEIDLVIQSQPPSLSFHAADGVLHVLDRAVSLLA</sequence>
<dbReference type="Proteomes" id="UP001221757">
    <property type="component" value="Unassembled WGS sequence"/>
</dbReference>
<name>A0AAD7DAA7_MYCRO</name>
<dbReference type="InterPro" id="IPR054722">
    <property type="entry name" value="PolX-like_BBD"/>
</dbReference>
<evidence type="ECO:0000313" key="3">
    <source>
        <dbReference type="Proteomes" id="UP001221757"/>
    </source>
</evidence>
<evidence type="ECO:0000259" key="1">
    <source>
        <dbReference type="Pfam" id="PF22936"/>
    </source>
</evidence>
<dbReference type="Pfam" id="PF22936">
    <property type="entry name" value="Pol_BBD"/>
    <property type="match status" value="1"/>
</dbReference>
<comment type="caution">
    <text evidence="2">The sequence shown here is derived from an EMBL/GenBank/DDBJ whole genome shotgun (WGS) entry which is preliminary data.</text>
</comment>